<sequence length="252" mass="28684">MQVWKIQCVLLQTVKDEDEVIRGMSENMIVKFEKYWNDYSVTLAMGAVLDPRMKLEMLRCCYSEIDVSTADEKVAHVKSNLYMLFEKYAAATTNNNQSNLNVQTNLTSGPLPKTSRSTTSVKRGMFDELKKHNMILISQAGKSQLDVYLDEPIKELDEELDVLKWWKGKVTRFPDLSLLARDLLNILITTVASESAFNIGAHVLNKYRSHLLPKNVQALICTRNWLHGFANNDEDDDESNDIGNGTTSRMVD</sequence>
<reference evidence="3 4" key="1">
    <citation type="submission" date="2024-03" db="EMBL/GenBank/DDBJ databases">
        <authorList>
            <person name="Martinez-Hernandez J."/>
        </authorList>
    </citation>
    <scope>NUCLEOTIDE SEQUENCE [LARGE SCALE GENOMIC DNA]</scope>
</reference>
<evidence type="ECO:0000259" key="1">
    <source>
        <dbReference type="Pfam" id="PF05699"/>
    </source>
</evidence>
<dbReference type="Pfam" id="PF05699">
    <property type="entry name" value="Dimer_Tnp_hAT"/>
    <property type="match status" value="1"/>
</dbReference>
<dbReference type="InterPro" id="IPR025525">
    <property type="entry name" value="hAT-like_transposase_RNase-H"/>
</dbReference>
<accession>A0AAV1WAI8</accession>
<dbReference type="InterPro" id="IPR012337">
    <property type="entry name" value="RNaseH-like_sf"/>
</dbReference>
<comment type="caution">
    <text evidence="3">The sequence shown here is derived from an EMBL/GenBank/DDBJ whole genome shotgun (WGS) entry which is preliminary data.</text>
</comment>
<dbReference type="Proteomes" id="UP001497480">
    <property type="component" value="Unassembled WGS sequence"/>
</dbReference>
<organism evidence="3 4">
    <name type="scientific">Lupinus luteus</name>
    <name type="common">European yellow lupine</name>
    <dbReference type="NCBI Taxonomy" id="3873"/>
    <lineage>
        <taxon>Eukaryota</taxon>
        <taxon>Viridiplantae</taxon>
        <taxon>Streptophyta</taxon>
        <taxon>Embryophyta</taxon>
        <taxon>Tracheophyta</taxon>
        <taxon>Spermatophyta</taxon>
        <taxon>Magnoliopsida</taxon>
        <taxon>eudicotyledons</taxon>
        <taxon>Gunneridae</taxon>
        <taxon>Pentapetalae</taxon>
        <taxon>rosids</taxon>
        <taxon>fabids</taxon>
        <taxon>Fabales</taxon>
        <taxon>Fabaceae</taxon>
        <taxon>Papilionoideae</taxon>
        <taxon>50 kb inversion clade</taxon>
        <taxon>genistoids sensu lato</taxon>
        <taxon>core genistoids</taxon>
        <taxon>Genisteae</taxon>
        <taxon>Lupinus</taxon>
    </lineage>
</organism>
<feature type="domain" description="hAT-like transposase RNase-H fold" evidence="2">
    <location>
        <begin position="2"/>
        <end position="88"/>
    </location>
</feature>
<protein>
    <recommendedName>
        <fullName evidence="5">Transposase</fullName>
    </recommendedName>
</protein>
<evidence type="ECO:0008006" key="5">
    <source>
        <dbReference type="Google" id="ProtNLM"/>
    </source>
</evidence>
<evidence type="ECO:0000313" key="4">
    <source>
        <dbReference type="Proteomes" id="UP001497480"/>
    </source>
</evidence>
<feature type="domain" description="HAT C-terminal dimerisation" evidence="1">
    <location>
        <begin position="145"/>
        <end position="226"/>
    </location>
</feature>
<dbReference type="PANTHER" id="PTHR23272">
    <property type="entry name" value="BED FINGER-RELATED"/>
    <property type="match status" value="1"/>
</dbReference>
<dbReference type="GO" id="GO:0046983">
    <property type="term" value="F:protein dimerization activity"/>
    <property type="evidence" value="ECO:0007669"/>
    <property type="project" value="InterPro"/>
</dbReference>
<gene>
    <name evidence="3" type="ORF">LLUT_LOCUS7247</name>
</gene>
<dbReference type="SUPFAM" id="SSF53098">
    <property type="entry name" value="Ribonuclease H-like"/>
    <property type="match status" value="1"/>
</dbReference>
<dbReference type="GO" id="GO:0003677">
    <property type="term" value="F:DNA binding"/>
    <property type="evidence" value="ECO:0007669"/>
    <property type="project" value="InterPro"/>
</dbReference>
<dbReference type="InterPro" id="IPR008906">
    <property type="entry name" value="HATC_C_dom"/>
</dbReference>
<dbReference type="AlphaFoldDB" id="A0AAV1WAI8"/>
<proteinExistence type="predicted"/>
<dbReference type="PANTHER" id="PTHR23272:SF166">
    <property type="entry name" value="ZINC FINGER BED DOMAIN-CONTAINING PROTEIN RICESLEEPER 2-LIKE ISOFORM X1"/>
    <property type="match status" value="1"/>
</dbReference>
<evidence type="ECO:0000259" key="2">
    <source>
        <dbReference type="Pfam" id="PF14372"/>
    </source>
</evidence>
<keyword evidence="4" id="KW-1185">Reference proteome</keyword>
<dbReference type="EMBL" id="CAXHTB010000005">
    <property type="protein sequence ID" value="CAL0306187.1"/>
    <property type="molecule type" value="Genomic_DNA"/>
</dbReference>
<name>A0AAV1WAI8_LUPLU</name>
<dbReference type="Pfam" id="PF14372">
    <property type="entry name" value="hAT-like_RNase-H"/>
    <property type="match status" value="1"/>
</dbReference>
<evidence type="ECO:0000313" key="3">
    <source>
        <dbReference type="EMBL" id="CAL0306187.1"/>
    </source>
</evidence>